<organism evidence="1 2">
    <name type="scientific">Gigaspora margarita</name>
    <dbReference type="NCBI Taxonomy" id="4874"/>
    <lineage>
        <taxon>Eukaryota</taxon>
        <taxon>Fungi</taxon>
        <taxon>Fungi incertae sedis</taxon>
        <taxon>Mucoromycota</taxon>
        <taxon>Glomeromycotina</taxon>
        <taxon>Glomeromycetes</taxon>
        <taxon>Diversisporales</taxon>
        <taxon>Gigasporaceae</taxon>
        <taxon>Gigaspora</taxon>
    </lineage>
</organism>
<name>A0ABN7W528_GIGMA</name>
<dbReference type="EMBL" id="CAJVQB010031286">
    <property type="protein sequence ID" value="CAG8816684.1"/>
    <property type="molecule type" value="Genomic_DNA"/>
</dbReference>
<feature type="non-terminal residue" evidence="1">
    <location>
        <position position="46"/>
    </location>
</feature>
<reference evidence="1 2" key="1">
    <citation type="submission" date="2021-06" db="EMBL/GenBank/DDBJ databases">
        <authorList>
            <person name="Kallberg Y."/>
            <person name="Tangrot J."/>
            <person name="Rosling A."/>
        </authorList>
    </citation>
    <scope>NUCLEOTIDE SEQUENCE [LARGE SCALE GENOMIC DNA]</scope>
    <source>
        <strain evidence="1 2">120-4 pot B 10/14</strain>
    </source>
</reference>
<evidence type="ECO:0000313" key="2">
    <source>
        <dbReference type="Proteomes" id="UP000789901"/>
    </source>
</evidence>
<dbReference type="Proteomes" id="UP000789901">
    <property type="component" value="Unassembled WGS sequence"/>
</dbReference>
<proteinExistence type="predicted"/>
<gene>
    <name evidence="1" type="ORF">GMARGA_LOCUS26608</name>
</gene>
<comment type="caution">
    <text evidence="1">The sequence shown here is derived from an EMBL/GenBank/DDBJ whole genome shotgun (WGS) entry which is preliminary data.</text>
</comment>
<protein>
    <submittedName>
        <fullName evidence="1">8761_t:CDS:1</fullName>
    </submittedName>
</protein>
<evidence type="ECO:0000313" key="1">
    <source>
        <dbReference type="EMBL" id="CAG8816684.1"/>
    </source>
</evidence>
<accession>A0ABN7W528</accession>
<sequence length="46" mass="5124">MNLIEDTSIEYGDEANMNPISSKNEILEITEATFTKVEITSTEITS</sequence>
<keyword evidence="2" id="KW-1185">Reference proteome</keyword>